<reference evidence="2" key="1">
    <citation type="submission" date="2021-03" db="EMBL/GenBank/DDBJ databases">
        <title>Draft genome sequence of rust myrtle Austropuccinia psidii MF-1, a brazilian biotype.</title>
        <authorList>
            <person name="Quecine M.C."/>
            <person name="Pachon D.M.R."/>
            <person name="Bonatelli M.L."/>
            <person name="Correr F.H."/>
            <person name="Franceschini L.M."/>
            <person name="Leite T.F."/>
            <person name="Margarido G.R.A."/>
            <person name="Almeida C.A."/>
            <person name="Ferrarezi J.A."/>
            <person name="Labate C.A."/>
        </authorList>
    </citation>
    <scope>NUCLEOTIDE SEQUENCE</scope>
    <source>
        <strain evidence="2">MF-1</strain>
    </source>
</reference>
<name>A0A9Q3IHL5_9BASI</name>
<feature type="compositionally biased region" description="Basic and acidic residues" evidence="1">
    <location>
        <begin position="58"/>
        <end position="76"/>
    </location>
</feature>
<evidence type="ECO:0000313" key="2">
    <source>
        <dbReference type="EMBL" id="MBW0539049.1"/>
    </source>
</evidence>
<gene>
    <name evidence="2" type="ORF">O181_078764</name>
</gene>
<comment type="caution">
    <text evidence="2">The sequence shown here is derived from an EMBL/GenBank/DDBJ whole genome shotgun (WGS) entry which is preliminary data.</text>
</comment>
<dbReference type="EMBL" id="AVOT02043640">
    <property type="protein sequence ID" value="MBW0539049.1"/>
    <property type="molecule type" value="Genomic_DNA"/>
</dbReference>
<protein>
    <submittedName>
        <fullName evidence="2">Uncharacterized protein</fullName>
    </submittedName>
</protein>
<feature type="region of interest" description="Disordered" evidence="1">
    <location>
        <begin position="56"/>
        <end position="76"/>
    </location>
</feature>
<evidence type="ECO:0000313" key="3">
    <source>
        <dbReference type="Proteomes" id="UP000765509"/>
    </source>
</evidence>
<accession>A0A9Q3IHL5</accession>
<feature type="compositionally biased region" description="Basic and acidic residues" evidence="1">
    <location>
        <begin position="17"/>
        <end position="29"/>
    </location>
</feature>
<organism evidence="2 3">
    <name type="scientific">Austropuccinia psidii MF-1</name>
    <dbReference type="NCBI Taxonomy" id="1389203"/>
    <lineage>
        <taxon>Eukaryota</taxon>
        <taxon>Fungi</taxon>
        <taxon>Dikarya</taxon>
        <taxon>Basidiomycota</taxon>
        <taxon>Pucciniomycotina</taxon>
        <taxon>Pucciniomycetes</taxon>
        <taxon>Pucciniales</taxon>
        <taxon>Sphaerophragmiaceae</taxon>
        <taxon>Austropuccinia</taxon>
    </lineage>
</organism>
<keyword evidence="3" id="KW-1185">Reference proteome</keyword>
<sequence length="92" mass="11032">MDDGDEKMFPTQSKTNCEPRREGFTEHEEDIKENSKLNHSQMALMHSTLDQSRMIQKRNQDPKAHNVEKCASQKEQQRWLKEELDDNFHEMR</sequence>
<feature type="region of interest" description="Disordered" evidence="1">
    <location>
        <begin position="1"/>
        <end position="29"/>
    </location>
</feature>
<dbReference type="AlphaFoldDB" id="A0A9Q3IHL5"/>
<proteinExistence type="predicted"/>
<evidence type="ECO:0000256" key="1">
    <source>
        <dbReference type="SAM" id="MobiDB-lite"/>
    </source>
</evidence>
<dbReference type="Proteomes" id="UP000765509">
    <property type="component" value="Unassembled WGS sequence"/>
</dbReference>